<dbReference type="AlphaFoldDB" id="A0A8R1IEL8"/>
<evidence type="ECO:0000313" key="1">
    <source>
        <dbReference type="EnsemblMetazoa" id="CJA33215.1"/>
    </source>
</evidence>
<dbReference type="Proteomes" id="UP000005237">
    <property type="component" value="Unassembled WGS sequence"/>
</dbReference>
<evidence type="ECO:0000313" key="2">
    <source>
        <dbReference type="Proteomes" id="UP000005237"/>
    </source>
</evidence>
<reference evidence="1" key="2">
    <citation type="submission" date="2022-06" db="UniProtKB">
        <authorList>
            <consortium name="EnsemblMetazoa"/>
        </authorList>
    </citation>
    <scope>IDENTIFICATION</scope>
    <source>
        <strain evidence="1">DF5081</strain>
    </source>
</reference>
<organism evidence="1 2">
    <name type="scientific">Caenorhabditis japonica</name>
    <dbReference type="NCBI Taxonomy" id="281687"/>
    <lineage>
        <taxon>Eukaryota</taxon>
        <taxon>Metazoa</taxon>
        <taxon>Ecdysozoa</taxon>
        <taxon>Nematoda</taxon>
        <taxon>Chromadorea</taxon>
        <taxon>Rhabditida</taxon>
        <taxon>Rhabditina</taxon>
        <taxon>Rhabditomorpha</taxon>
        <taxon>Rhabditoidea</taxon>
        <taxon>Rhabditidae</taxon>
        <taxon>Peloderinae</taxon>
        <taxon>Caenorhabditis</taxon>
    </lineage>
</organism>
<keyword evidence="2" id="KW-1185">Reference proteome</keyword>
<reference evidence="2" key="1">
    <citation type="submission" date="2010-08" db="EMBL/GenBank/DDBJ databases">
        <authorList>
            <consortium name="Caenorhabditis japonica Sequencing Consortium"/>
            <person name="Wilson R.K."/>
        </authorList>
    </citation>
    <scope>NUCLEOTIDE SEQUENCE [LARGE SCALE GENOMIC DNA]</scope>
    <source>
        <strain evidence="2">DF5081</strain>
    </source>
</reference>
<name>A0A8R1IEL8_CAEJA</name>
<accession>A0A8R1IEL8</accession>
<proteinExistence type="predicted"/>
<protein>
    <recommendedName>
        <fullName evidence="3">Mediator of RNA polymerase II transcription subunit 7</fullName>
    </recommendedName>
</protein>
<dbReference type="EnsemblMetazoa" id="CJA33215.1">
    <property type="protein sequence ID" value="CJA33215.1"/>
    <property type="gene ID" value="WBGene00209062"/>
</dbReference>
<sequence length="94" mass="11528">MIPGIENLRRYQINPEEFEDRNSDVFEKIADKYHTFVLSPAPPRPLFPFQLFNRMKLNIAQQVSEDNRKEQMNREMQNMWHRMQLQRQANQFFL</sequence>
<evidence type="ECO:0008006" key="3">
    <source>
        <dbReference type="Google" id="ProtNLM"/>
    </source>
</evidence>